<evidence type="ECO:0000313" key="10">
    <source>
        <dbReference type="Proteomes" id="UP000187209"/>
    </source>
</evidence>
<dbReference type="SMART" id="SM00220">
    <property type="entry name" value="S_TKc"/>
    <property type="match status" value="1"/>
</dbReference>
<dbReference type="CDD" id="cd14003">
    <property type="entry name" value="STKc_AMPK-like"/>
    <property type="match status" value="1"/>
</dbReference>
<comment type="similarity">
    <text evidence="5">Belongs to the protein kinase superfamily.</text>
</comment>
<evidence type="ECO:0000256" key="7">
    <source>
        <dbReference type="SAM" id="Phobius"/>
    </source>
</evidence>
<dbReference type="OrthoDB" id="449424at2759"/>
<keyword evidence="5" id="KW-0723">Serine/threonine-protein kinase</keyword>
<dbReference type="FunFam" id="1.10.510.10:FF:000571">
    <property type="entry name" value="Maternal embryonic leucine zipper kinase"/>
    <property type="match status" value="1"/>
</dbReference>
<keyword evidence="10" id="KW-1185">Reference proteome</keyword>
<evidence type="ECO:0000256" key="5">
    <source>
        <dbReference type="RuleBase" id="RU000304"/>
    </source>
</evidence>
<evidence type="ECO:0000256" key="1">
    <source>
        <dbReference type="ARBA" id="ARBA00011245"/>
    </source>
</evidence>
<dbReference type="AlphaFoldDB" id="A0A1R2CUH3"/>
<keyword evidence="7" id="KW-1133">Transmembrane helix</keyword>
<organism evidence="9 10">
    <name type="scientific">Stentor coeruleus</name>
    <dbReference type="NCBI Taxonomy" id="5963"/>
    <lineage>
        <taxon>Eukaryota</taxon>
        <taxon>Sar</taxon>
        <taxon>Alveolata</taxon>
        <taxon>Ciliophora</taxon>
        <taxon>Postciliodesmatophora</taxon>
        <taxon>Heterotrichea</taxon>
        <taxon>Heterotrichida</taxon>
        <taxon>Stentoridae</taxon>
        <taxon>Stentor</taxon>
    </lineage>
</organism>
<proteinExistence type="inferred from homology"/>
<keyword evidence="5" id="KW-0418">Kinase</keyword>
<dbReference type="EMBL" id="MPUH01000057">
    <property type="protein sequence ID" value="OMJ92676.1"/>
    <property type="molecule type" value="Genomic_DNA"/>
</dbReference>
<dbReference type="PROSITE" id="PS50011">
    <property type="entry name" value="PROTEIN_KINASE_DOM"/>
    <property type="match status" value="1"/>
</dbReference>
<feature type="transmembrane region" description="Helical" evidence="7">
    <location>
        <begin position="315"/>
        <end position="334"/>
    </location>
</feature>
<comment type="subunit">
    <text evidence="1">Monomer.</text>
</comment>
<evidence type="ECO:0000256" key="2">
    <source>
        <dbReference type="ARBA" id="ARBA00022741"/>
    </source>
</evidence>
<dbReference type="PROSITE" id="PS00108">
    <property type="entry name" value="PROTEIN_KINASE_ST"/>
    <property type="match status" value="1"/>
</dbReference>
<dbReference type="Gene3D" id="1.10.510.10">
    <property type="entry name" value="Transferase(Phosphotransferase) domain 1"/>
    <property type="match status" value="1"/>
</dbReference>
<dbReference type="PROSITE" id="PS00107">
    <property type="entry name" value="PROTEIN_KINASE_ATP"/>
    <property type="match status" value="1"/>
</dbReference>
<dbReference type="PANTHER" id="PTHR24346:SF30">
    <property type="entry name" value="MATERNAL EMBRYONIC LEUCINE ZIPPER KINASE"/>
    <property type="match status" value="1"/>
</dbReference>
<feature type="domain" description="Protein kinase" evidence="8">
    <location>
        <begin position="132"/>
        <end position="386"/>
    </location>
</feature>
<dbReference type="InterPro" id="IPR011009">
    <property type="entry name" value="Kinase-like_dom_sf"/>
</dbReference>
<evidence type="ECO:0000256" key="3">
    <source>
        <dbReference type="ARBA" id="ARBA00022840"/>
    </source>
</evidence>
<dbReference type="FunFam" id="3.30.200.20:FF:000042">
    <property type="entry name" value="Aurora kinase A"/>
    <property type="match status" value="1"/>
</dbReference>
<name>A0A1R2CUH3_9CILI</name>
<evidence type="ECO:0000256" key="4">
    <source>
        <dbReference type="PROSITE-ProRule" id="PRU10141"/>
    </source>
</evidence>
<dbReference type="GO" id="GO:0005524">
    <property type="term" value="F:ATP binding"/>
    <property type="evidence" value="ECO:0007669"/>
    <property type="project" value="UniProtKB-UniRule"/>
</dbReference>
<feature type="binding site" evidence="4">
    <location>
        <position position="161"/>
    </location>
    <ligand>
        <name>ATP</name>
        <dbReference type="ChEBI" id="CHEBI:30616"/>
    </ligand>
</feature>
<reference evidence="9 10" key="1">
    <citation type="submission" date="2016-11" db="EMBL/GenBank/DDBJ databases">
        <title>The macronuclear genome of Stentor coeruleus: a giant cell with tiny introns.</title>
        <authorList>
            <person name="Slabodnick M."/>
            <person name="Ruby J.G."/>
            <person name="Reiff S.B."/>
            <person name="Swart E.C."/>
            <person name="Gosai S."/>
            <person name="Prabakaran S."/>
            <person name="Witkowska E."/>
            <person name="Larue G.E."/>
            <person name="Fisher S."/>
            <person name="Freeman R.M."/>
            <person name="Gunawardena J."/>
            <person name="Chu W."/>
            <person name="Stover N.A."/>
            <person name="Gregory B.D."/>
            <person name="Nowacki M."/>
            <person name="Derisi J."/>
            <person name="Roy S.W."/>
            <person name="Marshall W.F."/>
            <person name="Sood P."/>
        </authorList>
    </citation>
    <scope>NUCLEOTIDE SEQUENCE [LARGE SCALE GENOMIC DNA]</scope>
    <source>
        <strain evidence="9">WM001</strain>
    </source>
</reference>
<dbReference type="InterPro" id="IPR000719">
    <property type="entry name" value="Prot_kinase_dom"/>
</dbReference>
<feature type="region of interest" description="Disordered" evidence="6">
    <location>
        <begin position="1"/>
        <end position="21"/>
    </location>
</feature>
<gene>
    <name evidence="9" type="ORF">SteCoe_4555</name>
</gene>
<dbReference type="GO" id="GO:0004674">
    <property type="term" value="F:protein serine/threonine kinase activity"/>
    <property type="evidence" value="ECO:0007669"/>
    <property type="project" value="UniProtKB-KW"/>
</dbReference>
<comment type="caution">
    <text evidence="9">The sequence shown here is derived from an EMBL/GenBank/DDBJ whole genome shotgun (WGS) entry which is preliminary data.</text>
</comment>
<dbReference type="InterPro" id="IPR017441">
    <property type="entry name" value="Protein_kinase_ATP_BS"/>
</dbReference>
<evidence type="ECO:0000259" key="8">
    <source>
        <dbReference type="PROSITE" id="PS50011"/>
    </source>
</evidence>
<protein>
    <recommendedName>
        <fullName evidence="8">Protein kinase domain-containing protein</fullName>
    </recommendedName>
</protein>
<keyword evidence="5" id="KW-0808">Transferase</keyword>
<dbReference type="GO" id="GO:0035556">
    <property type="term" value="P:intracellular signal transduction"/>
    <property type="evidence" value="ECO:0007669"/>
    <property type="project" value="TreeGrafter"/>
</dbReference>
<accession>A0A1R2CUH3</accession>
<evidence type="ECO:0000313" key="9">
    <source>
        <dbReference type="EMBL" id="OMJ92676.1"/>
    </source>
</evidence>
<dbReference type="Pfam" id="PF00069">
    <property type="entry name" value="Pkinase"/>
    <property type="match status" value="1"/>
</dbReference>
<dbReference type="SUPFAM" id="SSF56112">
    <property type="entry name" value="Protein kinase-like (PK-like)"/>
    <property type="match status" value="1"/>
</dbReference>
<dbReference type="Proteomes" id="UP000187209">
    <property type="component" value="Unassembled WGS sequence"/>
</dbReference>
<sequence length="410" mass="46782">MDISGRPISDYRRQKTTPRPMTSEEIIRQANKLLNLKPKDPTILNQKPKEPTMTALDYRNFLQTQKDTLITREADSVLPRRSLPKKTSDIKQSGLLVNLRKTPILMSKPSLPTRITESKMFEDSKVGIFDDYTVGKLIGTGAYASVKTAVMKNDSTKYALKTYEKYRLSDPSKKKNVSREIEILKKISHPNIVKMFDVVETPKQIHLVLEYISGGSLGSYLKKQPNKRLSEEECRGLFRQLISAIEYIHSQKVTHRDLKLENLLLQEFGVIKIIDFGFSTCFSHEKKVKIFCGTPTYMAPEIVTRKEYSGPPADIWALGVLLFVMLCGFFPFRAPSDRELFKKIEKGLFSIPNHVSTGARSLLYKILTVNPSERPTANEIMKDPWVNDMSILRGTIGEQNEYYSSIVSFI</sequence>
<keyword evidence="7" id="KW-0472">Membrane</keyword>
<keyword evidence="3 4" id="KW-0067">ATP-binding</keyword>
<dbReference type="InterPro" id="IPR008271">
    <property type="entry name" value="Ser/Thr_kinase_AS"/>
</dbReference>
<dbReference type="GO" id="GO:0005737">
    <property type="term" value="C:cytoplasm"/>
    <property type="evidence" value="ECO:0007669"/>
    <property type="project" value="TreeGrafter"/>
</dbReference>
<evidence type="ECO:0000256" key="6">
    <source>
        <dbReference type="SAM" id="MobiDB-lite"/>
    </source>
</evidence>
<keyword evidence="2 4" id="KW-0547">Nucleotide-binding</keyword>
<keyword evidence="7" id="KW-0812">Transmembrane</keyword>
<dbReference type="PANTHER" id="PTHR24346">
    <property type="entry name" value="MAP/MICROTUBULE AFFINITY-REGULATING KINASE"/>
    <property type="match status" value="1"/>
</dbReference>